<dbReference type="PANTHER" id="PTHR24271">
    <property type="entry name" value="KALLIKREIN-RELATED"/>
    <property type="match status" value="1"/>
</dbReference>
<dbReference type="Proteomes" id="UP001591681">
    <property type="component" value="Unassembled WGS sequence"/>
</dbReference>
<dbReference type="FunFam" id="2.40.10.10:FF:000036">
    <property type="entry name" value="Trypsin beta"/>
    <property type="match status" value="1"/>
</dbReference>
<feature type="domain" description="Peptidase S1" evidence="7">
    <location>
        <begin position="263"/>
        <end position="487"/>
    </location>
</feature>
<dbReference type="InterPro" id="IPR009003">
    <property type="entry name" value="Peptidase_S1_PA"/>
</dbReference>
<evidence type="ECO:0000313" key="9">
    <source>
        <dbReference type="Proteomes" id="UP001591681"/>
    </source>
</evidence>
<dbReference type="GO" id="GO:0008236">
    <property type="term" value="F:serine-type peptidase activity"/>
    <property type="evidence" value="ECO:0007669"/>
    <property type="project" value="UniProtKB-KW"/>
</dbReference>
<dbReference type="InterPro" id="IPR043504">
    <property type="entry name" value="Peptidase_S1_PA_chymotrypsin"/>
</dbReference>
<dbReference type="SMART" id="SM00020">
    <property type="entry name" value="Tryp_SPc"/>
    <property type="match status" value="2"/>
</dbReference>
<evidence type="ECO:0000256" key="5">
    <source>
        <dbReference type="ARBA" id="ARBA00023157"/>
    </source>
</evidence>
<dbReference type="PRINTS" id="PR00722">
    <property type="entry name" value="CHYMOTRYPSIN"/>
</dbReference>
<evidence type="ECO:0000256" key="3">
    <source>
        <dbReference type="ARBA" id="ARBA00022801"/>
    </source>
</evidence>
<dbReference type="InterPro" id="IPR018114">
    <property type="entry name" value="TRYPSIN_HIS"/>
</dbReference>
<keyword evidence="9" id="KW-1185">Reference proteome</keyword>
<dbReference type="Gene3D" id="2.40.10.10">
    <property type="entry name" value="Trypsin-like serine proteases"/>
    <property type="match status" value="2"/>
</dbReference>
<dbReference type="FunFam" id="2.40.10.10:FF:000120">
    <property type="entry name" value="Putative serine protease"/>
    <property type="match status" value="1"/>
</dbReference>
<comment type="caution">
    <text evidence="8">The sequence shown here is derived from an EMBL/GenBank/DDBJ whole genome shotgun (WGS) entry which is preliminary data.</text>
</comment>
<evidence type="ECO:0000256" key="2">
    <source>
        <dbReference type="ARBA" id="ARBA00022729"/>
    </source>
</evidence>
<dbReference type="AlphaFoldDB" id="A0ABD1JSR5"/>
<dbReference type="PROSITE" id="PS50240">
    <property type="entry name" value="TRYPSIN_DOM"/>
    <property type="match status" value="2"/>
</dbReference>
<dbReference type="InterPro" id="IPR001314">
    <property type="entry name" value="Peptidase_S1A"/>
</dbReference>
<organism evidence="8 9">
    <name type="scientific">Coilia grayii</name>
    <name type="common">Gray's grenadier anchovy</name>
    <dbReference type="NCBI Taxonomy" id="363190"/>
    <lineage>
        <taxon>Eukaryota</taxon>
        <taxon>Metazoa</taxon>
        <taxon>Chordata</taxon>
        <taxon>Craniata</taxon>
        <taxon>Vertebrata</taxon>
        <taxon>Euteleostomi</taxon>
        <taxon>Actinopterygii</taxon>
        <taxon>Neopterygii</taxon>
        <taxon>Teleostei</taxon>
        <taxon>Clupei</taxon>
        <taxon>Clupeiformes</taxon>
        <taxon>Clupeoidei</taxon>
        <taxon>Engraulidae</taxon>
        <taxon>Coilinae</taxon>
        <taxon>Coilia</taxon>
    </lineage>
</organism>
<evidence type="ECO:0000256" key="1">
    <source>
        <dbReference type="ARBA" id="ARBA00022670"/>
    </source>
</evidence>
<evidence type="ECO:0000256" key="4">
    <source>
        <dbReference type="ARBA" id="ARBA00022825"/>
    </source>
</evidence>
<name>A0ABD1JSR5_9TELE</name>
<reference evidence="8 9" key="1">
    <citation type="submission" date="2024-09" db="EMBL/GenBank/DDBJ databases">
        <title>A chromosome-level genome assembly of Gray's grenadier anchovy, Coilia grayii.</title>
        <authorList>
            <person name="Fu Z."/>
        </authorList>
    </citation>
    <scope>NUCLEOTIDE SEQUENCE [LARGE SCALE GENOMIC DNA]</scope>
    <source>
        <strain evidence="8">G4</strain>
        <tissue evidence="8">Muscle</tissue>
    </source>
</reference>
<dbReference type="GO" id="GO:0006508">
    <property type="term" value="P:proteolysis"/>
    <property type="evidence" value="ECO:0007669"/>
    <property type="project" value="UniProtKB-KW"/>
</dbReference>
<protein>
    <recommendedName>
        <fullName evidence="7">Peptidase S1 domain-containing protein</fullName>
    </recommendedName>
</protein>
<proteinExistence type="predicted"/>
<evidence type="ECO:0000313" key="8">
    <source>
        <dbReference type="EMBL" id="KAL2089918.1"/>
    </source>
</evidence>
<dbReference type="InterPro" id="IPR033116">
    <property type="entry name" value="TRYPSIN_SER"/>
</dbReference>
<feature type="domain" description="Peptidase S1" evidence="7">
    <location>
        <begin position="3"/>
        <end position="224"/>
    </location>
</feature>
<dbReference type="Pfam" id="PF00089">
    <property type="entry name" value="Trypsin"/>
    <property type="match status" value="2"/>
</dbReference>
<dbReference type="EMBL" id="JBHFQA010000012">
    <property type="protein sequence ID" value="KAL2089918.1"/>
    <property type="molecule type" value="Genomic_DNA"/>
</dbReference>
<evidence type="ECO:0000256" key="6">
    <source>
        <dbReference type="RuleBase" id="RU363034"/>
    </source>
</evidence>
<dbReference type="PROSITE" id="PS00135">
    <property type="entry name" value="TRYPSIN_SER"/>
    <property type="match status" value="1"/>
</dbReference>
<keyword evidence="1 6" id="KW-0645">Protease</keyword>
<dbReference type="PANTHER" id="PTHR24271:SF87">
    <property type="entry name" value="ARGININE ESTERASE-LIKE-RELATED"/>
    <property type="match status" value="1"/>
</dbReference>
<dbReference type="InterPro" id="IPR001254">
    <property type="entry name" value="Trypsin_dom"/>
</dbReference>
<keyword evidence="4 6" id="KW-0720">Serine protease</keyword>
<dbReference type="CDD" id="cd00190">
    <property type="entry name" value="Tryp_SPc"/>
    <property type="match status" value="2"/>
</dbReference>
<evidence type="ECO:0000259" key="7">
    <source>
        <dbReference type="PROSITE" id="PS50240"/>
    </source>
</evidence>
<sequence length="490" mass="53782">MGIINGTEVKLHSRPYMVSVQKNKQHVCGGFLVHESFVMTAAHCIHWGVDLTVVVGGHSLKNQNIGSRMSVKYYHIHPGYDSKTLQNDIALLQLAEGLRKSKFVGLIPLPKKKSDIKHASACSVAGWGATKTNGSANDVLLEADVVIMERKKCRKYWSKLSEGMMCASGKASFCQGDSGGPLVCKGKAEGVVSYNERNNCDKPTRPNVYTRVSAYLPWINGILKSVKNKETLLGMSYFIHQVHSCMFNYAQCLTNKASSGHEIINGKKAEDGSLKYMASVQINGMHSCGGFLIAHNFVLTAAHCDKSGEMTVVLGTHTIKGEVKRHQVQRKIKHKLFKTARTGNDIMLLKILNNGKSGKGEKPIKLPTKDEAAKASTQCLIAGWGLTEGRKKTNDLQVANVTTIDTEECRNEWRDVKVTLPENVICAGGYKTEEGACQGDSGGPLVCNDVAVGIVSFNLRQNCNYPNVPNVFTQISKFLPWIRKHMRANS</sequence>
<keyword evidence="3 6" id="KW-0378">Hydrolase</keyword>
<dbReference type="SUPFAM" id="SSF50494">
    <property type="entry name" value="Trypsin-like serine proteases"/>
    <property type="match status" value="2"/>
</dbReference>
<keyword evidence="5" id="KW-1015">Disulfide bond</keyword>
<gene>
    <name evidence="8" type="ORF">ACEWY4_014606</name>
</gene>
<accession>A0ABD1JSR5</accession>
<keyword evidence="2" id="KW-0732">Signal</keyword>
<dbReference type="PROSITE" id="PS00134">
    <property type="entry name" value="TRYPSIN_HIS"/>
    <property type="match status" value="2"/>
</dbReference>